<evidence type="ECO:0000313" key="1">
    <source>
        <dbReference type="EMBL" id="QEE25707.1"/>
    </source>
</evidence>
<dbReference type="RefSeq" id="WP_147628026.1">
    <property type="nucleotide sequence ID" value="NZ_CP042807.1"/>
</dbReference>
<dbReference type="Gene3D" id="3.90.580.10">
    <property type="entry name" value="Zinc finger, CHC2-type domain"/>
    <property type="match status" value="1"/>
</dbReference>
<gene>
    <name evidence="1" type="ORF">CS053_15245</name>
</gene>
<protein>
    <recommendedName>
        <fullName evidence="3">DNA primase</fullName>
    </recommendedName>
</protein>
<accession>A0A5B9E637</accession>
<dbReference type="GO" id="GO:0006260">
    <property type="term" value="P:DNA replication"/>
    <property type="evidence" value="ECO:0007669"/>
    <property type="project" value="InterPro"/>
</dbReference>
<dbReference type="GO" id="GO:0008270">
    <property type="term" value="F:zinc ion binding"/>
    <property type="evidence" value="ECO:0007669"/>
    <property type="project" value="InterPro"/>
</dbReference>
<organism evidence="1 2">
    <name type="scientific">Rhodanobacter glycinis</name>
    <dbReference type="NCBI Taxonomy" id="582702"/>
    <lineage>
        <taxon>Bacteria</taxon>
        <taxon>Pseudomonadati</taxon>
        <taxon>Pseudomonadota</taxon>
        <taxon>Gammaproteobacteria</taxon>
        <taxon>Lysobacterales</taxon>
        <taxon>Rhodanobacteraceae</taxon>
        <taxon>Rhodanobacter</taxon>
    </lineage>
</organism>
<dbReference type="Proteomes" id="UP000321807">
    <property type="component" value="Chromosome"/>
</dbReference>
<dbReference type="GO" id="GO:0003677">
    <property type="term" value="F:DNA binding"/>
    <property type="evidence" value="ECO:0007669"/>
    <property type="project" value="InterPro"/>
</dbReference>
<dbReference type="EMBL" id="CP042807">
    <property type="protein sequence ID" value="QEE25707.1"/>
    <property type="molecule type" value="Genomic_DNA"/>
</dbReference>
<evidence type="ECO:0000313" key="2">
    <source>
        <dbReference type="Proteomes" id="UP000321807"/>
    </source>
</evidence>
<dbReference type="KEGG" id="rgl:CS053_15245"/>
<sequence>MTQPMKSSGARQRIEARFQNIRPQSIASPSTLLLARLKGVIKTGKGWRARCPHCGGKGHKLSIAEGDNGTLLVTCFSCHDTAAVLAAVGLQVGDLFARKDLRSMSPAERSQLRQAALLPRWRAATEVLSHEATVLLIAANRMGDGEALDDAELTRLRVAALKVFDAAEVLTHGR</sequence>
<reference evidence="1 2" key="1">
    <citation type="submission" date="2019-08" db="EMBL/GenBank/DDBJ databases">
        <title>Complete genome sequence of Rhodanobacter glycinis strain T01E-68 isolated from tomato root.</title>
        <authorList>
            <person name="Weon H.-Y."/>
            <person name="Lee S.A."/>
        </authorList>
    </citation>
    <scope>NUCLEOTIDE SEQUENCE [LARGE SCALE GENOMIC DNA]</scope>
    <source>
        <strain evidence="1 2">T01E-68</strain>
    </source>
</reference>
<dbReference type="InterPro" id="IPR036977">
    <property type="entry name" value="DNA_primase_Znf_CHC2"/>
</dbReference>
<proteinExistence type="predicted"/>
<evidence type="ECO:0008006" key="3">
    <source>
        <dbReference type="Google" id="ProtNLM"/>
    </source>
</evidence>
<name>A0A5B9E637_9GAMM</name>
<dbReference type="AlphaFoldDB" id="A0A5B9E637"/>